<evidence type="ECO:0000256" key="3">
    <source>
        <dbReference type="ARBA" id="ARBA00022989"/>
    </source>
</evidence>
<dbReference type="Pfam" id="PF00002">
    <property type="entry name" value="7tm_2"/>
    <property type="match status" value="1"/>
</dbReference>
<dbReference type="GO" id="GO:0005886">
    <property type="term" value="C:plasma membrane"/>
    <property type="evidence" value="ECO:0007669"/>
    <property type="project" value="TreeGrafter"/>
</dbReference>
<dbReference type="InterPro" id="IPR017981">
    <property type="entry name" value="GPCR_2-like_7TM"/>
</dbReference>
<evidence type="ECO:0000259" key="6">
    <source>
        <dbReference type="PROSITE" id="PS50261"/>
    </source>
</evidence>
<dbReference type="PROSITE" id="PS50261">
    <property type="entry name" value="G_PROTEIN_RECEP_F2_4"/>
    <property type="match status" value="1"/>
</dbReference>
<keyword evidence="3 5" id="KW-1133">Transmembrane helix</keyword>
<dbReference type="GO" id="GO:0004930">
    <property type="term" value="F:G protein-coupled receptor activity"/>
    <property type="evidence" value="ECO:0007669"/>
    <property type="project" value="InterPro"/>
</dbReference>
<accession>A0A9W9YRE1</accession>
<dbReference type="SUPFAM" id="SSF81321">
    <property type="entry name" value="Family A G protein-coupled receptor-like"/>
    <property type="match status" value="1"/>
</dbReference>
<reference evidence="7" key="1">
    <citation type="submission" date="2023-01" db="EMBL/GenBank/DDBJ databases">
        <title>Genome assembly of the deep-sea coral Lophelia pertusa.</title>
        <authorList>
            <person name="Herrera S."/>
            <person name="Cordes E."/>
        </authorList>
    </citation>
    <scope>NUCLEOTIDE SEQUENCE</scope>
    <source>
        <strain evidence="7">USNM1676648</strain>
        <tissue evidence="7">Polyp</tissue>
    </source>
</reference>
<dbReference type="Gene3D" id="1.20.1070.10">
    <property type="entry name" value="Rhodopsin 7-helix transmembrane proteins"/>
    <property type="match status" value="1"/>
</dbReference>
<keyword evidence="4 5" id="KW-0472">Membrane</keyword>
<protein>
    <recommendedName>
        <fullName evidence="6">G-protein coupled receptors family 2 profile 2 domain-containing protein</fullName>
    </recommendedName>
</protein>
<comment type="subcellular location">
    <subcellularLocation>
        <location evidence="1">Membrane</location>
        <topology evidence="1">Multi-pass membrane protein</topology>
    </subcellularLocation>
</comment>
<dbReference type="PANTHER" id="PTHR23112">
    <property type="entry name" value="G PROTEIN-COUPLED RECEPTOR 157-RELATED"/>
    <property type="match status" value="1"/>
</dbReference>
<dbReference type="OrthoDB" id="100006at2759"/>
<evidence type="ECO:0000256" key="1">
    <source>
        <dbReference type="ARBA" id="ARBA00004141"/>
    </source>
</evidence>
<feature type="transmembrane region" description="Helical" evidence="5">
    <location>
        <begin position="100"/>
        <end position="119"/>
    </location>
</feature>
<keyword evidence="8" id="KW-1185">Reference proteome</keyword>
<evidence type="ECO:0000313" key="8">
    <source>
        <dbReference type="Proteomes" id="UP001163046"/>
    </source>
</evidence>
<feature type="transmembrane region" description="Helical" evidence="5">
    <location>
        <begin position="276"/>
        <end position="299"/>
    </location>
</feature>
<name>A0A9W9YRE1_9CNID</name>
<dbReference type="Proteomes" id="UP001163046">
    <property type="component" value="Unassembled WGS sequence"/>
</dbReference>
<dbReference type="AlphaFoldDB" id="A0A9W9YRE1"/>
<dbReference type="EMBL" id="MU827305">
    <property type="protein sequence ID" value="KAJ7363568.1"/>
    <property type="molecule type" value="Genomic_DNA"/>
</dbReference>
<feature type="transmembrane region" description="Helical" evidence="5">
    <location>
        <begin position="240"/>
        <end position="264"/>
    </location>
</feature>
<evidence type="ECO:0000256" key="5">
    <source>
        <dbReference type="SAM" id="Phobius"/>
    </source>
</evidence>
<dbReference type="GO" id="GO:0007166">
    <property type="term" value="P:cell surface receptor signaling pathway"/>
    <property type="evidence" value="ECO:0007669"/>
    <property type="project" value="InterPro"/>
</dbReference>
<feature type="transmembrane region" description="Helical" evidence="5">
    <location>
        <begin position="27"/>
        <end position="48"/>
    </location>
</feature>
<feature type="transmembrane region" description="Helical" evidence="5">
    <location>
        <begin position="131"/>
        <end position="150"/>
    </location>
</feature>
<dbReference type="PRINTS" id="PR02001">
    <property type="entry name" value="GCR1CAMPR"/>
</dbReference>
<feature type="transmembrane region" description="Helical" evidence="5">
    <location>
        <begin position="182"/>
        <end position="207"/>
    </location>
</feature>
<dbReference type="PANTHER" id="PTHR23112:SF47">
    <property type="entry name" value="G-PROTEIN COUPLED RECEPTOR 157"/>
    <property type="match status" value="1"/>
</dbReference>
<evidence type="ECO:0000256" key="2">
    <source>
        <dbReference type="ARBA" id="ARBA00022692"/>
    </source>
</evidence>
<sequence>MAANTSTPQTPTTLGFGPIGNTTLNRALVTITCVLSLFGALVIIVTYITWKDIRSTSRKILVYISIADCVVVGSYLFGTFLPPNTNSGECIAQSFLSTTANLWSFFWTTFMAIFLYTTVARQKQRAAERMFWAFHVIGWGAPVGIVSMAWQEDVLGNDRDIYSSGWCWIRVQDRGENVQKNIMWMLITGKAWEVVVFVLVLIFYGLLKCHIRQEVYRNERQLITSPSLEAAKKADKKLTFVPLILLFLRFWGMLRFCIFLTSSVDESESTRSVQEILIYFQGVCESAQGFVNFLLFCLFMEKFQVNLRRVIHIYCPCFDGLVYIPSSHLFRKTALMELSVPK</sequence>
<comment type="caution">
    <text evidence="7">The sequence shown here is derived from an EMBL/GenBank/DDBJ whole genome shotgun (WGS) entry which is preliminary data.</text>
</comment>
<dbReference type="InterPro" id="IPR000832">
    <property type="entry name" value="GPCR_2_secretin-like"/>
</dbReference>
<feature type="domain" description="G-protein coupled receptors family 2 profile 2" evidence="6">
    <location>
        <begin position="25"/>
        <end position="300"/>
    </location>
</feature>
<organism evidence="7 8">
    <name type="scientific">Desmophyllum pertusum</name>
    <dbReference type="NCBI Taxonomy" id="174260"/>
    <lineage>
        <taxon>Eukaryota</taxon>
        <taxon>Metazoa</taxon>
        <taxon>Cnidaria</taxon>
        <taxon>Anthozoa</taxon>
        <taxon>Hexacorallia</taxon>
        <taxon>Scleractinia</taxon>
        <taxon>Caryophylliina</taxon>
        <taxon>Caryophylliidae</taxon>
        <taxon>Desmophyllum</taxon>
    </lineage>
</organism>
<feature type="transmembrane region" description="Helical" evidence="5">
    <location>
        <begin position="60"/>
        <end position="80"/>
    </location>
</feature>
<dbReference type="InterPro" id="IPR022343">
    <property type="entry name" value="GCR1-cAMP_receptor"/>
</dbReference>
<dbReference type="GO" id="GO:0007189">
    <property type="term" value="P:adenylate cyclase-activating G protein-coupled receptor signaling pathway"/>
    <property type="evidence" value="ECO:0007669"/>
    <property type="project" value="TreeGrafter"/>
</dbReference>
<evidence type="ECO:0000256" key="4">
    <source>
        <dbReference type="ARBA" id="ARBA00023136"/>
    </source>
</evidence>
<evidence type="ECO:0000313" key="7">
    <source>
        <dbReference type="EMBL" id="KAJ7363568.1"/>
    </source>
</evidence>
<proteinExistence type="predicted"/>
<keyword evidence="2 5" id="KW-0812">Transmembrane</keyword>
<gene>
    <name evidence="7" type="ORF">OS493_009728</name>
</gene>